<dbReference type="SUPFAM" id="SSF52540">
    <property type="entry name" value="P-loop containing nucleoside triphosphate hydrolases"/>
    <property type="match status" value="2"/>
</dbReference>
<keyword evidence="3" id="KW-0813">Transport</keyword>
<dbReference type="GO" id="GO:0005524">
    <property type="term" value="F:ATP binding"/>
    <property type="evidence" value="ECO:0007669"/>
    <property type="project" value="UniProtKB-KW"/>
</dbReference>
<dbReference type="GO" id="GO:0016887">
    <property type="term" value="F:ATP hydrolysis activity"/>
    <property type="evidence" value="ECO:0007669"/>
    <property type="project" value="InterPro"/>
</dbReference>
<feature type="domain" description="ABC transporter" evidence="9">
    <location>
        <begin position="3"/>
        <end position="236"/>
    </location>
</feature>
<dbReference type="Proteomes" id="UP000237923">
    <property type="component" value="Unassembled WGS sequence"/>
</dbReference>
<dbReference type="Gene3D" id="3.40.50.300">
    <property type="entry name" value="P-loop containing nucleotide triphosphate hydrolases"/>
    <property type="match status" value="2"/>
</dbReference>
<reference evidence="10 13" key="2">
    <citation type="submission" date="2018-02" db="EMBL/GenBank/DDBJ databases">
        <authorList>
            <person name="Rodrigo-Torres L."/>
            <person name="Arahal R. D."/>
            <person name="Lucena T."/>
        </authorList>
    </citation>
    <scope>NUCLEOTIDE SEQUENCE [LARGE SCALE GENOMIC DNA]</scope>
    <source>
        <strain evidence="10 13">CECT 8486</strain>
    </source>
</reference>
<evidence type="ECO:0000256" key="2">
    <source>
        <dbReference type="ARBA" id="ARBA00005417"/>
    </source>
</evidence>
<dbReference type="PROSITE" id="PS50893">
    <property type="entry name" value="ABC_TRANSPORTER_2"/>
    <property type="match status" value="2"/>
</dbReference>
<dbReference type="SMART" id="SM00382">
    <property type="entry name" value="AAA"/>
    <property type="match status" value="2"/>
</dbReference>
<dbReference type="InterPro" id="IPR003439">
    <property type="entry name" value="ABC_transporter-like_ATP-bd"/>
</dbReference>
<comment type="subcellular location">
    <subcellularLocation>
        <location evidence="1">Cell membrane</location>
        <topology evidence="1">Peripheral membrane protein</topology>
    </subcellularLocation>
</comment>
<dbReference type="AlphaFoldDB" id="A0A2N9K9I2"/>
<organism evidence="11 12">
    <name type="scientific">Leuconostoc suionicum</name>
    <dbReference type="NCBI Taxonomy" id="1511761"/>
    <lineage>
        <taxon>Bacteria</taxon>
        <taxon>Bacillati</taxon>
        <taxon>Bacillota</taxon>
        <taxon>Bacilli</taxon>
        <taxon>Lactobacillales</taxon>
        <taxon>Lactobacillaceae</taxon>
        <taxon>Leuconostoc</taxon>
    </lineage>
</organism>
<evidence type="ECO:0000313" key="11">
    <source>
        <dbReference type="EMBL" id="SPE07050.1"/>
    </source>
</evidence>
<name>A0A2N9K9I2_9LACO</name>
<comment type="similarity">
    <text evidence="2">Belongs to the ABC transporter superfamily.</text>
</comment>
<gene>
    <name evidence="11" type="primary">ykoD_2</name>
    <name evidence="10" type="ORF">LES8486_00757</name>
    <name evidence="11" type="ORF">LES9216_00904</name>
</gene>
<dbReference type="GeneID" id="99673886"/>
<evidence type="ECO:0000256" key="4">
    <source>
        <dbReference type="ARBA" id="ARBA00022475"/>
    </source>
</evidence>
<evidence type="ECO:0000313" key="12">
    <source>
        <dbReference type="Proteomes" id="UP000237923"/>
    </source>
</evidence>
<dbReference type="InterPro" id="IPR003593">
    <property type="entry name" value="AAA+_ATPase"/>
</dbReference>
<dbReference type="EMBL" id="OKQR01000001">
    <property type="protein sequence ID" value="SPD91771.1"/>
    <property type="molecule type" value="Genomic_DNA"/>
</dbReference>
<dbReference type="InterPro" id="IPR050095">
    <property type="entry name" value="ECF_ABC_transporter_ATP-bd"/>
</dbReference>
<evidence type="ECO:0000259" key="9">
    <source>
        <dbReference type="PROSITE" id="PS50893"/>
    </source>
</evidence>
<dbReference type="InterPro" id="IPR027417">
    <property type="entry name" value="P-loop_NTPase"/>
</dbReference>
<keyword evidence="11" id="KW-0378">Hydrolase</keyword>
<evidence type="ECO:0000256" key="6">
    <source>
        <dbReference type="ARBA" id="ARBA00022840"/>
    </source>
</evidence>
<evidence type="ECO:0000256" key="8">
    <source>
        <dbReference type="ARBA" id="ARBA00023136"/>
    </source>
</evidence>
<keyword evidence="13" id="KW-1185">Reference proteome</keyword>
<evidence type="ECO:0000313" key="10">
    <source>
        <dbReference type="EMBL" id="SPD91771.1"/>
    </source>
</evidence>
<dbReference type="InterPro" id="IPR017871">
    <property type="entry name" value="ABC_transporter-like_CS"/>
</dbReference>
<accession>A0A2N9K9I2</accession>
<feature type="domain" description="ABC transporter" evidence="9">
    <location>
        <begin position="240"/>
        <end position="457"/>
    </location>
</feature>
<evidence type="ECO:0000256" key="7">
    <source>
        <dbReference type="ARBA" id="ARBA00022967"/>
    </source>
</evidence>
<dbReference type="GO" id="GO:0042626">
    <property type="term" value="F:ATPase-coupled transmembrane transporter activity"/>
    <property type="evidence" value="ECO:0007669"/>
    <property type="project" value="TreeGrafter"/>
</dbReference>
<proteinExistence type="inferred from homology"/>
<dbReference type="PROSITE" id="PS00211">
    <property type="entry name" value="ABC_TRANSPORTER_1"/>
    <property type="match status" value="2"/>
</dbReference>
<evidence type="ECO:0000256" key="3">
    <source>
        <dbReference type="ARBA" id="ARBA00022448"/>
    </source>
</evidence>
<dbReference type="KEGG" id="lsu:A6B45_03715"/>
<dbReference type="PANTHER" id="PTHR43553:SF27">
    <property type="entry name" value="ENERGY-COUPLING FACTOR TRANSPORTER ATP-BINDING PROTEIN ECFA2"/>
    <property type="match status" value="1"/>
</dbReference>
<keyword evidence="4" id="KW-1003">Cell membrane</keyword>
<evidence type="ECO:0000256" key="1">
    <source>
        <dbReference type="ARBA" id="ARBA00004202"/>
    </source>
</evidence>
<dbReference type="EC" id="3.6.3.-" evidence="11"/>
<keyword evidence="8" id="KW-0472">Membrane</keyword>
<dbReference type="GO" id="GO:0043190">
    <property type="term" value="C:ATP-binding cassette (ABC) transporter complex"/>
    <property type="evidence" value="ECO:0007669"/>
    <property type="project" value="TreeGrafter"/>
</dbReference>
<evidence type="ECO:0000256" key="5">
    <source>
        <dbReference type="ARBA" id="ARBA00022741"/>
    </source>
</evidence>
<dbReference type="Pfam" id="PF00005">
    <property type="entry name" value="ABC_tran"/>
    <property type="match status" value="2"/>
</dbReference>
<keyword evidence="7" id="KW-1278">Translocase</keyword>
<evidence type="ECO:0000313" key="13">
    <source>
        <dbReference type="Proteomes" id="UP000239237"/>
    </source>
</evidence>
<sequence length="457" mass="51506">MVTHLKHVSLSYGNTKILDDTTMSISHNSFNLLIGPSGSGKSTLLRIFAGLYPQLKGEVLVNDQSVTTLPANEKAKVVGFLFQDPDTQFVMKTPLDELIFTLENLQVHPSDIKQRATHALEFVGISDLTHQDINTLSGGEKQKVALAIIVAMQSDFLLLDEPFANVDSQSRQDLLAKLKDLQKQGQTTILITDHDLHGYEPLVDHVWEIHHKKVATVSNFQNRILPEQNVHLQLPKEGVLQLKNFELLVGQRQLISISDLPLAPSGITLFTGANGTGKSSLFNALTRLKSYQGDILFMDQNIKKFNAAKYAKQVALIFQNAERQFLRMTIREEIALSMQHAQQPEKWSEKVITRYLERLNLDGLQDHVVYQLSGGQKKKVQLLVMLIVGTPILLLDEPIAGLDTDSVRVVGEILREIADIGRQRFIIISHQLDQLRPIIDYHLHLSNQTLQYMEHFL</sequence>
<dbReference type="EMBL" id="OKQU01000001">
    <property type="protein sequence ID" value="SPE07050.1"/>
    <property type="molecule type" value="Genomic_DNA"/>
</dbReference>
<dbReference type="RefSeq" id="WP_072613410.1">
    <property type="nucleotide sequence ID" value="NZ_AP017935.1"/>
</dbReference>
<keyword evidence="6 11" id="KW-0067">ATP-binding</keyword>
<dbReference type="PANTHER" id="PTHR43553">
    <property type="entry name" value="HEAVY METAL TRANSPORTER"/>
    <property type="match status" value="1"/>
</dbReference>
<keyword evidence="5" id="KW-0547">Nucleotide-binding</keyword>
<dbReference type="CDD" id="cd03225">
    <property type="entry name" value="ABC_cobalt_CbiO_domain1"/>
    <property type="match status" value="2"/>
</dbReference>
<reference evidence="11 12" key="1">
    <citation type="submission" date="2018-02" db="EMBL/GenBank/DDBJ databases">
        <authorList>
            <person name="Cohen D.B."/>
            <person name="Kent A.D."/>
        </authorList>
    </citation>
    <scope>NUCLEOTIDE SEQUENCE [LARGE SCALE GENOMIC DNA]</scope>
    <source>
        <strain evidence="11 12">CECT 9216</strain>
    </source>
</reference>
<dbReference type="InterPro" id="IPR015856">
    <property type="entry name" value="ABC_transpr_CbiO/EcfA_su"/>
</dbReference>
<dbReference type="Proteomes" id="UP000239237">
    <property type="component" value="Unassembled WGS sequence"/>
</dbReference>
<protein>
    <submittedName>
        <fullName evidence="11">HMP/thiamine import ATP-binding protein YkoD</fullName>
        <ecNumber evidence="11">3.6.3.-</ecNumber>
    </submittedName>
</protein>